<feature type="signal peptide" evidence="2">
    <location>
        <begin position="1"/>
        <end position="20"/>
    </location>
</feature>
<dbReference type="Proteomes" id="UP000275232">
    <property type="component" value="Unassembled WGS sequence"/>
</dbReference>
<sequence length="253" mass="26037">MRIGLVALPLALGPMLAACGAEPQPAPTPTASTTDAGPRTLVAAALRNIPLGPRIAGPGGPETTTVLTAADGTVLGQMVSYVACPAPEGSEDDMAEADADPAPGQVTPPEGECDTAAQAEGALYTYVHRIGLGRPDMEAPDPAAPVPQTMVFRMTRPAAGFANVIGYDVEQAREALGDDADIKVQLDNGQLVWRVVGGDGWRDGETLTFFWQSTQPPEGSAKAYELQMDSLTASANAPWPGDRDAADAVAGGM</sequence>
<dbReference type="EMBL" id="RPFZ01000001">
    <property type="protein sequence ID" value="RPF70221.1"/>
    <property type="molecule type" value="Genomic_DNA"/>
</dbReference>
<organism evidence="3 4">
    <name type="scientific">Aurantiacibacter spongiae</name>
    <dbReference type="NCBI Taxonomy" id="2488860"/>
    <lineage>
        <taxon>Bacteria</taxon>
        <taxon>Pseudomonadati</taxon>
        <taxon>Pseudomonadota</taxon>
        <taxon>Alphaproteobacteria</taxon>
        <taxon>Sphingomonadales</taxon>
        <taxon>Erythrobacteraceae</taxon>
        <taxon>Aurantiacibacter</taxon>
    </lineage>
</organism>
<keyword evidence="4" id="KW-1185">Reference proteome</keyword>
<protein>
    <recommendedName>
        <fullName evidence="5">Lipoprotein</fullName>
    </recommendedName>
</protein>
<evidence type="ECO:0008006" key="5">
    <source>
        <dbReference type="Google" id="ProtNLM"/>
    </source>
</evidence>
<feature type="compositionally biased region" description="Acidic residues" evidence="1">
    <location>
        <begin position="89"/>
        <end position="99"/>
    </location>
</feature>
<dbReference type="OrthoDB" id="7063485at2"/>
<evidence type="ECO:0000313" key="3">
    <source>
        <dbReference type="EMBL" id="RPF70221.1"/>
    </source>
</evidence>
<accession>A0A3N5DMJ9</accession>
<comment type="caution">
    <text evidence="3">The sequence shown here is derived from an EMBL/GenBank/DDBJ whole genome shotgun (WGS) entry which is preliminary data.</text>
</comment>
<feature type="chain" id="PRO_5018251538" description="Lipoprotein" evidence="2">
    <location>
        <begin position="21"/>
        <end position="253"/>
    </location>
</feature>
<name>A0A3N5DMJ9_9SPHN</name>
<feature type="region of interest" description="Disordered" evidence="1">
    <location>
        <begin position="85"/>
        <end position="112"/>
    </location>
</feature>
<dbReference type="PROSITE" id="PS51257">
    <property type="entry name" value="PROKAR_LIPOPROTEIN"/>
    <property type="match status" value="1"/>
</dbReference>
<proteinExistence type="predicted"/>
<dbReference type="RefSeq" id="WP_123877421.1">
    <property type="nucleotide sequence ID" value="NZ_RPFZ01000001.1"/>
</dbReference>
<reference evidence="3 4" key="1">
    <citation type="submission" date="2018-11" db="EMBL/GenBank/DDBJ databases">
        <title>Erythrobacter spongiae sp. nov., isolated from a marine sponge.</title>
        <authorList>
            <person name="Zhuang L."/>
            <person name="Luo L."/>
        </authorList>
    </citation>
    <scope>NUCLEOTIDE SEQUENCE [LARGE SCALE GENOMIC DNA]</scope>
    <source>
        <strain evidence="3 4">HN-E23</strain>
    </source>
</reference>
<evidence type="ECO:0000256" key="2">
    <source>
        <dbReference type="SAM" id="SignalP"/>
    </source>
</evidence>
<keyword evidence="2" id="KW-0732">Signal</keyword>
<dbReference type="AlphaFoldDB" id="A0A3N5DMJ9"/>
<evidence type="ECO:0000256" key="1">
    <source>
        <dbReference type="SAM" id="MobiDB-lite"/>
    </source>
</evidence>
<evidence type="ECO:0000313" key="4">
    <source>
        <dbReference type="Proteomes" id="UP000275232"/>
    </source>
</evidence>
<gene>
    <name evidence="3" type="ORF">EG799_00190</name>
</gene>